<dbReference type="HOGENOM" id="CLU_2570934_0_0_10"/>
<keyword evidence="1" id="KW-0472">Membrane</keyword>
<reference evidence="2" key="1">
    <citation type="submission" date="2009-09" db="EMBL/GenBank/DDBJ databases">
        <authorList>
            <person name="Weinstock G."/>
            <person name="Sodergren E."/>
            <person name="Clifton S."/>
            <person name="Fulton L."/>
            <person name="Fulton B."/>
            <person name="Courtney L."/>
            <person name="Fronick C."/>
            <person name="Harrison M."/>
            <person name="Strong C."/>
            <person name="Farmer C."/>
            <person name="Delahaunty K."/>
            <person name="Markovic C."/>
            <person name="Hall O."/>
            <person name="Minx P."/>
            <person name="Tomlinson C."/>
            <person name="Mitreva M."/>
            <person name="Nelson J."/>
            <person name="Hou S."/>
            <person name="Wollam A."/>
            <person name="Pepin K.H."/>
            <person name="Johnson M."/>
            <person name="Bhonagiri V."/>
            <person name="Nash W.E."/>
            <person name="Warren W."/>
            <person name="Chinwalla A."/>
            <person name="Mardis E.R."/>
            <person name="Wilson R.K."/>
        </authorList>
    </citation>
    <scope>NUCLEOTIDE SEQUENCE [LARGE SCALE GENOMIC DNA]</scope>
    <source>
        <strain evidence="2">ATCC 51259</strain>
    </source>
</reference>
<keyword evidence="3" id="KW-1185">Reference proteome</keyword>
<dbReference type="EMBL" id="ACIJ02000016">
    <property type="protein sequence ID" value="EEX72363.1"/>
    <property type="molecule type" value="Genomic_DNA"/>
</dbReference>
<name>C9LF44_9BACT</name>
<comment type="caution">
    <text evidence="2">The sequence shown here is derived from an EMBL/GenBank/DDBJ whole genome shotgun (WGS) entry which is preliminary data.</text>
</comment>
<dbReference type="AlphaFoldDB" id="C9LF44"/>
<keyword evidence="1" id="KW-0812">Transmembrane</keyword>
<dbReference type="eggNOG" id="ENOG502ZMS9">
    <property type="taxonomic scope" value="Bacteria"/>
</dbReference>
<feature type="transmembrane region" description="Helical" evidence="1">
    <location>
        <begin position="59"/>
        <end position="77"/>
    </location>
</feature>
<organism evidence="2 3">
    <name type="scientific">Alloprevotella tannerae ATCC 51259</name>
    <dbReference type="NCBI Taxonomy" id="626522"/>
    <lineage>
        <taxon>Bacteria</taxon>
        <taxon>Pseudomonadati</taxon>
        <taxon>Bacteroidota</taxon>
        <taxon>Bacteroidia</taxon>
        <taxon>Bacteroidales</taxon>
        <taxon>Prevotellaceae</taxon>
        <taxon>Alloprevotella</taxon>
    </lineage>
</organism>
<evidence type="ECO:0000313" key="2">
    <source>
        <dbReference type="EMBL" id="EEX72363.1"/>
    </source>
</evidence>
<dbReference type="Proteomes" id="UP000003460">
    <property type="component" value="Unassembled WGS sequence"/>
</dbReference>
<feature type="transmembrane region" description="Helical" evidence="1">
    <location>
        <begin position="28"/>
        <end position="47"/>
    </location>
</feature>
<keyword evidence="1" id="KW-1133">Transmembrane helix</keyword>
<evidence type="ECO:0000256" key="1">
    <source>
        <dbReference type="SAM" id="Phobius"/>
    </source>
</evidence>
<sequence length="79" mass="9170">MFYFFYTVFLFILAPFVATGRGWGGFIFFILFSAAVPFVGPLIWVWIWSTGDTTKNIRITIAMHILAAYIILMWLSSRH</sequence>
<protein>
    <submittedName>
        <fullName evidence="2">Uncharacterized protein</fullName>
    </submittedName>
</protein>
<gene>
    <name evidence="2" type="ORF">GCWU000325_00826</name>
</gene>
<evidence type="ECO:0000313" key="3">
    <source>
        <dbReference type="Proteomes" id="UP000003460"/>
    </source>
</evidence>
<proteinExistence type="predicted"/>
<accession>C9LF44</accession>